<dbReference type="FunFam" id="3.20.20.60:FF:000073">
    <property type="entry name" value="HpcH/HpaI aldolase/citrate lyase family, putative"/>
    <property type="match status" value="1"/>
</dbReference>
<evidence type="ECO:0000256" key="2">
    <source>
        <dbReference type="SAM" id="MobiDB-lite"/>
    </source>
</evidence>
<dbReference type="PANTHER" id="PTHR11105">
    <property type="entry name" value="CITRATE LYASE SUBUNIT BETA-RELATED"/>
    <property type="match status" value="1"/>
</dbReference>
<feature type="domain" description="HpcH/HpaI aldolase/citrate lyase" evidence="3">
    <location>
        <begin position="160"/>
        <end position="215"/>
    </location>
</feature>
<feature type="domain" description="HpcH/HpaI aldolase/citrate lyase" evidence="3">
    <location>
        <begin position="243"/>
        <end position="421"/>
    </location>
</feature>
<evidence type="ECO:0000313" key="5">
    <source>
        <dbReference type="Proteomes" id="UP000000542"/>
    </source>
</evidence>
<sequence length="538" mass="57638">MRRLIGGMGGAPRCAGVLGGAAAFVHTPSLLHHFLRDSTAVATRMPHRSLSSSSSSPSSAFTGSPRCGSAGGSVEKGVVGRLRQLYLDFQIYRDRQLDAVAAEEAQAAVEQRFYENGNDVSRTTAAAAAEATTHGGQTGDAQTRGRRSPLISRNPTLCPRSVLFVPGSKPRALAKIPTLPADCFILDLEDSVGAASKRRARENIQAFVEDLQKEQRIQRAAQATTAAVGGGEAADEAGDAYPRLIVRINSPDYDPATALLDLQLVGLLGPAIEGIALPKTTVGTHQLIKDYVYPCHQLWAFFESPLSVMQAPLICKQQVYQYAVMGYNDLSAELQLPMATPSTLPGATDGNPVSEAVKESLHIAARLPLWQSTAQVLLAARAHHMFVIDAVFNDPTDKAGFRRSLQECRLLGLDGKTLIHPGQIEPTNAAYTPAEAEVTWAQRIVEAVKRSGGDVITVDGTMAEDLHQRQARHVLALHRSAELEKTLRKTETPQGTAGIGVFKEAAEGTTATGAAGGDRSETGRQPRCTPSRHRHVSW</sequence>
<dbReference type="GO" id="GO:0046872">
    <property type="term" value="F:metal ion binding"/>
    <property type="evidence" value="ECO:0007669"/>
    <property type="project" value="UniProtKB-KW"/>
</dbReference>
<dbReference type="InterPro" id="IPR005000">
    <property type="entry name" value="Aldolase/citrate-lyase_domain"/>
</dbReference>
<dbReference type="VEuPathDB" id="TriTrypDB:LMJFC_240022200"/>
<organism evidence="4 5">
    <name type="scientific">Leishmania major</name>
    <dbReference type="NCBI Taxonomy" id="5664"/>
    <lineage>
        <taxon>Eukaryota</taxon>
        <taxon>Discoba</taxon>
        <taxon>Euglenozoa</taxon>
        <taxon>Kinetoplastea</taxon>
        <taxon>Metakinetoplastina</taxon>
        <taxon>Trypanosomatida</taxon>
        <taxon>Trypanosomatidae</taxon>
        <taxon>Leishmaniinae</taxon>
        <taxon>Leishmania</taxon>
    </lineage>
</organism>
<dbReference type="GO" id="GO:0047777">
    <property type="term" value="F:(S)-citramalyl-CoA lyase activity"/>
    <property type="evidence" value="ECO:0000318"/>
    <property type="project" value="GO_Central"/>
</dbReference>
<proteinExistence type="predicted"/>
<feature type="compositionally biased region" description="Low complexity" evidence="2">
    <location>
        <begin position="49"/>
        <end position="59"/>
    </location>
</feature>
<dbReference type="HOGENOM" id="CLU_506675_0_0_1"/>
<dbReference type="InterPro" id="IPR015813">
    <property type="entry name" value="Pyrv/PenolPyrv_kinase-like_dom"/>
</dbReference>
<dbReference type="RefSeq" id="XP_001683661.1">
    <property type="nucleotide sequence ID" value="XM_001683609.1"/>
</dbReference>
<feature type="region of interest" description="Disordered" evidence="2">
    <location>
        <begin position="124"/>
        <end position="154"/>
    </location>
</feature>
<evidence type="ECO:0000256" key="1">
    <source>
        <dbReference type="ARBA" id="ARBA00022723"/>
    </source>
</evidence>
<dbReference type="GeneID" id="5652311"/>
<dbReference type="EMBL" id="FR796420">
    <property type="protein sequence ID" value="CAJ05030.1"/>
    <property type="molecule type" value="Genomic_DNA"/>
</dbReference>
<feature type="region of interest" description="Disordered" evidence="2">
    <location>
        <begin position="503"/>
        <end position="538"/>
    </location>
</feature>
<dbReference type="SUPFAM" id="SSF51621">
    <property type="entry name" value="Phosphoenolpyruvate/pyruvate domain"/>
    <property type="match status" value="1"/>
</dbReference>
<feature type="compositionally biased region" description="Low complexity" evidence="2">
    <location>
        <begin position="124"/>
        <end position="133"/>
    </location>
</feature>
<dbReference type="InParanoid" id="Q4QAI7"/>
<evidence type="ECO:0000313" key="4">
    <source>
        <dbReference type="EMBL" id="CAJ05030.1"/>
    </source>
</evidence>
<dbReference type="Pfam" id="PF03328">
    <property type="entry name" value="HpcH_HpaI"/>
    <property type="match status" value="2"/>
</dbReference>
<keyword evidence="5" id="KW-1185">Reference proteome</keyword>
<dbReference type="VEuPathDB" id="TriTrypDB:LMJSD75_240020700"/>
<keyword evidence="1" id="KW-0479">Metal-binding</keyword>
<dbReference type="Proteomes" id="UP000000542">
    <property type="component" value="Chromosome 24"/>
</dbReference>
<dbReference type="VEuPathDB" id="TriTrypDB:LMJLV39_240021300"/>
<feature type="region of interest" description="Disordered" evidence="2">
    <location>
        <begin position="45"/>
        <end position="73"/>
    </location>
</feature>
<protein>
    <recommendedName>
        <fullName evidence="3">HpcH/HpaI aldolase/citrate lyase domain-containing protein</fullName>
    </recommendedName>
</protein>
<dbReference type="InterPro" id="IPR040186">
    <property type="entry name" value="Citramalyl-CoA_lyase"/>
</dbReference>
<reference evidence="4 5" key="1">
    <citation type="journal article" date="2005" name="Science">
        <title>The genome of the kinetoplastid parasite, Leishmania major.</title>
        <authorList>
            <person name="Ivens A.C."/>
            <person name="Peacock C.S."/>
            <person name="Worthey E.A."/>
            <person name="Murphy L."/>
            <person name="Aggarwal G."/>
            <person name="Berriman M."/>
            <person name="Sisk E."/>
            <person name="Rajandream M.A."/>
            <person name="Adlem E."/>
            <person name="Aert R."/>
            <person name="Anupama A."/>
            <person name="Apostolou Z."/>
            <person name="Attipoe P."/>
            <person name="Bason N."/>
            <person name="Bauser C."/>
            <person name="Beck A."/>
            <person name="Beverley S.M."/>
            <person name="Bianchettin G."/>
            <person name="Borzym K."/>
            <person name="Bothe G."/>
            <person name="Bruschi C.V."/>
            <person name="Collins M."/>
            <person name="Cadag E."/>
            <person name="Ciarloni L."/>
            <person name="Clayton C."/>
            <person name="Coulson R.M."/>
            <person name="Cronin A."/>
            <person name="Cruz A.K."/>
            <person name="Davies R.M."/>
            <person name="De Gaudenzi J."/>
            <person name="Dobson D.E."/>
            <person name="Duesterhoeft A."/>
            <person name="Fazelina G."/>
            <person name="Fosker N."/>
            <person name="Frasch A.C."/>
            <person name="Fraser A."/>
            <person name="Fuchs M."/>
            <person name="Gabel C."/>
            <person name="Goble A."/>
            <person name="Goffeau A."/>
            <person name="Harris D."/>
            <person name="Hertz-Fowler C."/>
            <person name="Hilbert H."/>
            <person name="Horn D."/>
            <person name="Huang Y."/>
            <person name="Klages S."/>
            <person name="Knights A."/>
            <person name="Kube M."/>
            <person name="Larke N."/>
            <person name="Litvin L."/>
            <person name="Lord A."/>
            <person name="Louie T."/>
            <person name="Marra M."/>
            <person name="Masuy D."/>
            <person name="Matthews K."/>
            <person name="Michaeli S."/>
            <person name="Mottram J.C."/>
            <person name="Muller-Auer S."/>
            <person name="Munden H."/>
            <person name="Nelson S."/>
            <person name="Norbertczak H."/>
            <person name="Oliver K."/>
            <person name="O'neil S."/>
            <person name="Pentony M."/>
            <person name="Pohl T.M."/>
            <person name="Price C."/>
            <person name="Purnelle B."/>
            <person name="Quail M.A."/>
            <person name="Rabbinowitsch E."/>
            <person name="Reinhardt R."/>
            <person name="Rieger M."/>
            <person name="Rinta J."/>
            <person name="Robben J."/>
            <person name="Robertson L."/>
            <person name="Ruiz J.C."/>
            <person name="Rutter S."/>
            <person name="Saunders D."/>
            <person name="Schafer M."/>
            <person name="Schein J."/>
            <person name="Schwartz D.C."/>
            <person name="Seeger K."/>
            <person name="Seyler A."/>
            <person name="Sharp S."/>
            <person name="Shin H."/>
            <person name="Sivam D."/>
            <person name="Squares R."/>
            <person name="Squares S."/>
            <person name="Tosato V."/>
            <person name="Vogt C."/>
            <person name="Volckaert G."/>
            <person name="Wambutt R."/>
            <person name="Warren T."/>
            <person name="Wedler H."/>
            <person name="Woodward J."/>
            <person name="Zhou S."/>
            <person name="Zimmermann W."/>
            <person name="Smith D.F."/>
            <person name="Blackwell J.M."/>
            <person name="Stuart K.D."/>
            <person name="Barrell B."/>
            <person name="Myler P.J."/>
        </authorList>
    </citation>
    <scope>NUCLEOTIDE SEQUENCE [LARGE SCALE GENOMIC DNA]</scope>
    <source>
        <strain evidence="5">MHOM/IL/81/Friedlin</strain>
    </source>
</reference>
<gene>
    <name evidence="4" type="ORF">LMJF_24_1440</name>
</gene>
<dbReference type="AlphaFoldDB" id="Q4QAI7"/>
<accession>Q4QAI7</accession>
<dbReference type="PANTHER" id="PTHR11105:SF0">
    <property type="entry name" value="CITRAMALYL-COA LYASE, MITOCHONDRIAL"/>
    <property type="match status" value="1"/>
</dbReference>
<dbReference type="eggNOG" id="ENOG502QQPK">
    <property type="taxonomic scope" value="Eukaryota"/>
</dbReference>
<evidence type="ECO:0000259" key="3">
    <source>
        <dbReference type="Pfam" id="PF03328"/>
    </source>
</evidence>
<dbReference type="InterPro" id="IPR040442">
    <property type="entry name" value="Pyrv_kinase-like_dom_sf"/>
</dbReference>
<name>Q4QAI7_LEIMA</name>
<dbReference type="OMA" id="CPRSVLF"/>
<reference evidence="4 5" key="2">
    <citation type="journal article" date="2011" name="Genome Res.">
        <title>Chromosome and gene copy number variation allow major structural change between species and strains of Leishmania.</title>
        <authorList>
            <person name="Rogers M.B."/>
            <person name="Hilley J.D."/>
            <person name="Dickens N.J."/>
            <person name="Wilkes J."/>
            <person name="Bates P.A."/>
            <person name="Depledge D.P."/>
            <person name="Harris D."/>
            <person name="Her Y."/>
            <person name="Herzyk P."/>
            <person name="Imamura H."/>
            <person name="Otto T.D."/>
            <person name="Sanders M."/>
            <person name="Seeger K."/>
            <person name="Dujardin J.C."/>
            <person name="Berriman M."/>
            <person name="Smith D.F."/>
            <person name="Hertz-Fowler C."/>
            <person name="Mottram J.C."/>
        </authorList>
    </citation>
    <scope>NUCLEOTIDE SEQUENCE [LARGE SCALE GENOMIC DNA]</scope>
    <source>
        <strain evidence="5">MHOM/IL/81/Friedlin</strain>
    </source>
</reference>
<dbReference type="Gene3D" id="3.20.20.60">
    <property type="entry name" value="Phosphoenolpyruvate-binding domains"/>
    <property type="match status" value="1"/>
</dbReference>
<dbReference type="VEuPathDB" id="TriTrypDB:LmjF.24.1440"/>
<dbReference type="STRING" id="5664.Q4QAI7"/>
<dbReference type="KEGG" id="lma:LMJF_24_1440"/>
<dbReference type="GO" id="GO:0106064">
    <property type="term" value="P:regulation of cobalamin metabolic process"/>
    <property type="evidence" value="ECO:0000318"/>
    <property type="project" value="GO_Central"/>
</dbReference>